<dbReference type="GO" id="GO:0008289">
    <property type="term" value="F:lipid binding"/>
    <property type="evidence" value="ECO:0007669"/>
    <property type="project" value="InterPro"/>
</dbReference>
<dbReference type="EMBL" id="JANIIK010000116">
    <property type="protein sequence ID" value="KAJ3588319.1"/>
    <property type="molecule type" value="Genomic_DNA"/>
</dbReference>
<gene>
    <name evidence="3" type="ORF">NHX12_011912</name>
</gene>
<reference evidence="3" key="1">
    <citation type="submission" date="2022-07" db="EMBL/GenBank/DDBJ databases">
        <title>Chromosome-level genome of Muraenolepis orangiensis.</title>
        <authorList>
            <person name="Kim J."/>
        </authorList>
    </citation>
    <scope>NUCLEOTIDE SEQUENCE</scope>
    <source>
        <strain evidence="3">KU_S4_2022</strain>
        <tissue evidence="3">Muscle</tissue>
    </source>
</reference>
<sequence length="216" mass="24406">MASLRRFVVSVFSLKGSVKVDGSNERLTCGWCMGGGSQGKEGWGVTRGVYKDKKCIREKDTPRFCLFVLPFFFLFLRTESQLESFAGFSTNMAFTGKYILESQENYEPFLEAIGLLNAKTDHKVETEVIQDGDHFSWTQSIPNWTWSNDFTVGKECELQTMKGSTFTANVTMEGGKIIIQFPQYLFTAEIVEDKLIMQCTTPGDTGLTFKRVNSRV</sequence>
<keyword evidence="4" id="KW-1185">Reference proteome</keyword>
<dbReference type="PRINTS" id="PR00178">
    <property type="entry name" value="FATTYACIDBP"/>
</dbReference>
<comment type="similarity">
    <text evidence="1">Belongs to the calycin superfamily. Fatty-acid binding protein (FABP) family.</text>
</comment>
<dbReference type="Gene3D" id="2.40.128.20">
    <property type="match status" value="1"/>
</dbReference>
<dbReference type="Pfam" id="PF14651">
    <property type="entry name" value="Lipocalin_7"/>
    <property type="match status" value="1"/>
</dbReference>
<dbReference type="InterPro" id="IPR031259">
    <property type="entry name" value="ILBP"/>
</dbReference>
<evidence type="ECO:0000256" key="1">
    <source>
        <dbReference type="ARBA" id="ARBA00008390"/>
    </source>
</evidence>
<feature type="domain" description="Cytosolic fatty-acid binding proteins" evidence="2">
    <location>
        <begin position="96"/>
        <end position="113"/>
    </location>
</feature>
<accession>A0A9Q0DG19</accession>
<organism evidence="3 4">
    <name type="scientific">Muraenolepis orangiensis</name>
    <name type="common">Patagonian moray cod</name>
    <dbReference type="NCBI Taxonomy" id="630683"/>
    <lineage>
        <taxon>Eukaryota</taxon>
        <taxon>Metazoa</taxon>
        <taxon>Chordata</taxon>
        <taxon>Craniata</taxon>
        <taxon>Vertebrata</taxon>
        <taxon>Euteleostomi</taxon>
        <taxon>Actinopterygii</taxon>
        <taxon>Neopterygii</taxon>
        <taxon>Teleostei</taxon>
        <taxon>Neoteleostei</taxon>
        <taxon>Acanthomorphata</taxon>
        <taxon>Zeiogadaria</taxon>
        <taxon>Gadariae</taxon>
        <taxon>Gadiformes</taxon>
        <taxon>Muraenolepidoidei</taxon>
        <taxon>Muraenolepididae</taxon>
        <taxon>Muraenolepis</taxon>
    </lineage>
</organism>
<evidence type="ECO:0000313" key="3">
    <source>
        <dbReference type="EMBL" id="KAJ3588319.1"/>
    </source>
</evidence>
<dbReference type="InterPro" id="IPR000463">
    <property type="entry name" value="Fatty_acid-bd"/>
</dbReference>
<dbReference type="PANTHER" id="PTHR11955">
    <property type="entry name" value="FATTY ACID BINDING PROTEIN"/>
    <property type="match status" value="1"/>
</dbReference>
<evidence type="ECO:0000313" key="4">
    <source>
        <dbReference type="Proteomes" id="UP001148018"/>
    </source>
</evidence>
<protein>
    <recommendedName>
        <fullName evidence="2">Cytosolic fatty-acid binding proteins domain-containing protein</fullName>
    </recommendedName>
</protein>
<dbReference type="Proteomes" id="UP001148018">
    <property type="component" value="Unassembled WGS sequence"/>
</dbReference>
<proteinExistence type="inferred from homology"/>
<dbReference type="PROSITE" id="PS00214">
    <property type="entry name" value="FABP"/>
    <property type="match status" value="1"/>
</dbReference>
<dbReference type="SUPFAM" id="SSF50814">
    <property type="entry name" value="Lipocalins"/>
    <property type="match status" value="1"/>
</dbReference>
<evidence type="ECO:0000259" key="2">
    <source>
        <dbReference type="PROSITE" id="PS00214"/>
    </source>
</evidence>
<dbReference type="OrthoDB" id="10016075at2759"/>
<comment type="caution">
    <text evidence="3">The sequence shown here is derived from an EMBL/GenBank/DDBJ whole genome shotgun (WGS) entry which is preliminary data.</text>
</comment>
<name>A0A9Q0DG19_9TELE</name>
<dbReference type="InterPro" id="IPR012674">
    <property type="entry name" value="Calycin"/>
</dbReference>
<dbReference type="AlphaFoldDB" id="A0A9Q0DG19"/>